<name>A0A2S5IUF0_9MICC</name>
<reference evidence="1 2" key="1">
    <citation type="journal article" date="2014" name="Int. J. Syst. Evol. Microbiol.">
        <title>Arthrobacter pityocampae sp. nov., isolated from Thaumetopoea pityocampa (Lep., Thaumetopoeidae).</title>
        <authorList>
            <person name="Ince I.A."/>
            <person name="Demirbag Z."/>
            <person name="Kati H."/>
        </authorList>
    </citation>
    <scope>NUCLEOTIDE SEQUENCE [LARGE SCALE GENOMIC DNA]</scope>
    <source>
        <strain evidence="1 2">Tp2</strain>
    </source>
</reference>
<dbReference type="PANTHER" id="PTHR47623">
    <property type="entry name" value="OS09G0287300 PROTEIN"/>
    <property type="match status" value="1"/>
</dbReference>
<dbReference type="Pfam" id="PF00300">
    <property type="entry name" value="His_Phos_1"/>
    <property type="match status" value="1"/>
</dbReference>
<evidence type="ECO:0000313" key="2">
    <source>
        <dbReference type="Proteomes" id="UP000239297"/>
    </source>
</evidence>
<sequence length="177" mass="19577">MASHLKRLMLLRHAKAEFGEGVPDHERSLSSRGHADAPLVGRWMLEHDAVPDFILVSTALRTRQTCTWVCKELGDKAPTPKLEDELYAAHPSEMLTLINHVPQTVTSLLVIGHNPGIQDLAMRLASVRSSEHAVMDLATDYPTSGLTVMTFDGPWAELDGRDADVTDFVVRRASTLR</sequence>
<keyword evidence="2" id="KW-1185">Reference proteome</keyword>
<dbReference type="RefSeq" id="WP_104122337.1">
    <property type="nucleotide sequence ID" value="NZ_PRKW01000006.1"/>
</dbReference>
<dbReference type="PANTHER" id="PTHR47623:SF1">
    <property type="entry name" value="OS09G0287300 PROTEIN"/>
    <property type="match status" value="1"/>
</dbReference>
<protein>
    <submittedName>
        <fullName evidence="1">Histidine phosphatase</fullName>
    </submittedName>
</protein>
<dbReference type="CDD" id="cd07067">
    <property type="entry name" value="HP_PGM_like"/>
    <property type="match status" value="1"/>
</dbReference>
<dbReference type="InterPro" id="IPR029033">
    <property type="entry name" value="His_PPase_superfam"/>
</dbReference>
<comment type="caution">
    <text evidence="1">The sequence shown here is derived from an EMBL/GenBank/DDBJ whole genome shotgun (WGS) entry which is preliminary data.</text>
</comment>
<dbReference type="Gene3D" id="3.40.50.1240">
    <property type="entry name" value="Phosphoglycerate mutase-like"/>
    <property type="match status" value="1"/>
</dbReference>
<dbReference type="InterPro" id="IPR013078">
    <property type="entry name" value="His_Pase_superF_clade-1"/>
</dbReference>
<gene>
    <name evidence="1" type="ORF">C4K88_14430</name>
</gene>
<accession>A0A2S5IUF0</accession>
<organism evidence="1 2">
    <name type="scientific">Arthrobacter pityocampae</name>
    <dbReference type="NCBI Taxonomy" id="547334"/>
    <lineage>
        <taxon>Bacteria</taxon>
        <taxon>Bacillati</taxon>
        <taxon>Actinomycetota</taxon>
        <taxon>Actinomycetes</taxon>
        <taxon>Micrococcales</taxon>
        <taxon>Micrococcaceae</taxon>
        <taxon>Arthrobacter</taxon>
    </lineage>
</organism>
<dbReference type="EMBL" id="PRKW01000006">
    <property type="protein sequence ID" value="PPB48170.1"/>
    <property type="molecule type" value="Genomic_DNA"/>
</dbReference>
<dbReference type="SUPFAM" id="SSF53254">
    <property type="entry name" value="Phosphoglycerate mutase-like"/>
    <property type="match status" value="1"/>
</dbReference>
<proteinExistence type="predicted"/>
<dbReference type="AlphaFoldDB" id="A0A2S5IUF0"/>
<evidence type="ECO:0000313" key="1">
    <source>
        <dbReference type="EMBL" id="PPB48170.1"/>
    </source>
</evidence>
<dbReference type="Proteomes" id="UP000239297">
    <property type="component" value="Unassembled WGS sequence"/>
</dbReference>